<evidence type="ECO:0000256" key="1">
    <source>
        <dbReference type="SAM" id="Phobius"/>
    </source>
</evidence>
<dbReference type="EMBL" id="CAJNOG010000012">
    <property type="protein sequence ID" value="CAF0748321.1"/>
    <property type="molecule type" value="Genomic_DNA"/>
</dbReference>
<gene>
    <name evidence="3" type="ORF">JYZ213_LOCUS2320</name>
</gene>
<dbReference type="GO" id="GO:0005975">
    <property type="term" value="P:carbohydrate metabolic process"/>
    <property type="evidence" value="ECO:0007669"/>
    <property type="project" value="InterPro"/>
</dbReference>
<dbReference type="PROSITE" id="PS51677">
    <property type="entry name" value="NODB"/>
    <property type="match status" value="1"/>
</dbReference>
<organism evidence="3 4">
    <name type="scientific">Adineta steineri</name>
    <dbReference type="NCBI Taxonomy" id="433720"/>
    <lineage>
        <taxon>Eukaryota</taxon>
        <taxon>Metazoa</taxon>
        <taxon>Spiralia</taxon>
        <taxon>Gnathifera</taxon>
        <taxon>Rotifera</taxon>
        <taxon>Eurotatoria</taxon>
        <taxon>Bdelloidea</taxon>
        <taxon>Adinetida</taxon>
        <taxon>Adinetidae</taxon>
        <taxon>Adineta</taxon>
    </lineage>
</organism>
<dbReference type="SUPFAM" id="SSF88713">
    <property type="entry name" value="Glycoside hydrolase/deacetylase"/>
    <property type="match status" value="1"/>
</dbReference>
<reference evidence="3" key="1">
    <citation type="submission" date="2021-02" db="EMBL/GenBank/DDBJ databases">
        <authorList>
            <person name="Nowell W R."/>
        </authorList>
    </citation>
    <scope>NUCLEOTIDE SEQUENCE</scope>
</reference>
<accession>A0A813P516</accession>
<dbReference type="Pfam" id="PF01522">
    <property type="entry name" value="Polysacc_deac_1"/>
    <property type="match status" value="1"/>
</dbReference>
<dbReference type="PANTHER" id="PTHR10587">
    <property type="entry name" value="GLYCOSYL TRANSFERASE-RELATED"/>
    <property type="match status" value="1"/>
</dbReference>
<dbReference type="Proteomes" id="UP000663845">
    <property type="component" value="Unassembled WGS sequence"/>
</dbReference>
<dbReference type="InterPro" id="IPR002509">
    <property type="entry name" value="NODB_dom"/>
</dbReference>
<dbReference type="InterPro" id="IPR011330">
    <property type="entry name" value="Glyco_hydro/deAcase_b/a-brl"/>
</dbReference>
<feature type="domain" description="NodB homology" evidence="2">
    <location>
        <begin position="60"/>
        <end position="245"/>
    </location>
</feature>
<protein>
    <recommendedName>
        <fullName evidence="2">NodB homology domain-containing protein</fullName>
    </recommendedName>
</protein>
<dbReference type="AlphaFoldDB" id="A0A813P516"/>
<evidence type="ECO:0000313" key="3">
    <source>
        <dbReference type="EMBL" id="CAF0748321.1"/>
    </source>
</evidence>
<feature type="transmembrane region" description="Helical" evidence="1">
    <location>
        <begin position="12"/>
        <end position="32"/>
    </location>
</feature>
<keyword evidence="1" id="KW-0812">Transmembrane</keyword>
<keyword evidence="1" id="KW-1133">Transmembrane helix</keyword>
<comment type="caution">
    <text evidence="3">The sequence shown here is derived from an EMBL/GenBank/DDBJ whole genome shotgun (WGS) entry which is preliminary data.</text>
</comment>
<dbReference type="InterPro" id="IPR050248">
    <property type="entry name" value="Polysacc_deacetylase_ArnD"/>
</dbReference>
<dbReference type="Gene3D" id="3.20.20.370">
    <property type="entry name" value="Glycoside hydrolase/deacetylase"/>
    <property type="match status" value="1"/>
</dbReference>
<proteinExistence type="predicted"/>
<dbReference type="PANTHER" id="PTHR10587:SF137">
    <property type="entry name" value="4-DEOXY-4-FORMAMIDO-L-ARABINOSE-PHOSPHOUNDECAPRENOL DEFORMYLASE ARND-RELATED"/>
    <property type="match status" value="1"/>
</dbReference>
<evidence type="ECO:0000313" key="4">
    <source>
        <dbReference type="Proteomes" id="UP000663845"/>
    </source>
</evidence>
<name>A0A813P516_9BILA</name>
<keyword evidence="1" id="KW-0472">Membrane</keyword>
<dbReference type="GO" id="GO:0004099">
    <property type="term" value="F:chitin deacetylase activity"/>
    <property type="evidence" value="ECO:0007669"/>
    <property type="project" value="UniProtKB-ARBA"/>
</dbReference>
<evidence type="ECO:0000259" key="2">
    <source>
        <dbReference type="PROSITE" id="PS51677"/>
    </source>
</evidence>
<sequence length="257" mass="30458">MKYFQEIIDNYHVSLSIIICLSLILLILFLIYSPPRCLLCILSKFYPQVLFHINLPLDLRYIALTIDDFPNLNDLSISFRLLDILRSYNVRCTFFTIGSHIEQYENSSEIRLLFERLIADGHELGNHGWRDEKAIRLSRNELEQQIIDTENIINNYTSDKCRWFRPGSGFFNRTMIQLCTKHNYRLTLGSVYPHDPQMPYPKLNSFFIEHKLYPGAIIILHDRFATIETLERLLPKIQKRNYHMVTLTQLMNLKTNQ</sequence>